<evidence type="ECO:0000259" key="1">
    <source>
        <dbReference type="Pfam" id="PF23622"/>
    </source>
</evidence>
<protein>
    <recommendedName>
        <fullName evidence="1">At1g61320/AtMIF1 LRR domain-containing protein</fullName>
    </recommendedName>
</protein>
<dbReference type="OrthoDB" id="912614at2759"/>
<dbReference type="InterPro" id="IPR032675">
    <property type="entry name" value="LRR_dom_sf"/>
</dbReference>
<evidence type="ECO:0000313" key="3">
    <source>
        <dbReference type="Proteomes" id="UP000653305"/>
    </source>
</evidence>
<feature type="non-terminal residue" evidence="2">
    <location>
        <position position="1"/>
    </location>
</feature>
<dbReference type="EMBL" id="BMAC01001102">
    <property type="protein sequence ID" value="GFQ05648.1"/>
    <property type="molecule type" value="Genomic_DNA"/>
</dbReference>
<keyword evidence="3" id="KW-1185">Reference proteome</keyword>
<accession>A0A830CYT9</accession>
<proteinExistence type="predicted"/>
<feature type="domain" description="At1g61320/AtMIF1 LRR" evidence="1">
    <location>
        <begin position="1"/>
        <end position="281"/>
    </location>
</feature>
<comment type="caution">
    <text evidence="2">The sequence shown here is derived from an EMBL/GenBank/DDBJ whole genome shotgun (WGS) entry which is preliminary data.</text>
</comment>
<dbReference type="Proteomes" id="UP000653305">
    <property type="component" value="Unassembled WGS sequence"/>
</dbReference>
<dbReference type="PANTHER" id="PTHR34145">
    <property type="entry name" value="OS02G0105600 PROTEIN"/>
    <property type="match status" value="1"/>
</dbReference>
<dbReference type="Gene3D" id="3.80.10.10">
    <property type="entry name" value="Ribonuclease Inhibitor"/>
    <property type="match status" value="1"/>
</dbReference>
<reference evidence="2" key="1">
    <citation type="submission" date="2020-07" db="EMBL/GenBank/DDBJ databases">
        <title>Ethylene signaling mediates host invasion by parasitic plants.</title>
        <authorList>
            <person name="Yoshida S."/>
        </authorList>
    </citation>
    <scope>NUCLEOTIDE SEQUENCE</scope>
    <source>
        <strain evidence="2">Okayama</strain>
    </source>
</reference>
<dbReference type="Pfam" id="PF23622">
    <property type="entry name" value="LRR_At1g61320_AtMIF1"/>
    <property type="match status" value="1"/>
</dbReference>
<name>A0A830CYT9_9LAMI</name>
<organism evidence="2 3">
    <name type="scientific">Phtheirospermum japonicum</name>
    <dbReference type="NCBI Taxonomy" id="374723"/>
    <lineage>
        <taxon>Eukaryota</taxon>
        <taxon>Viridiplantae</taxon>
        <taxon>Streptophyta</taxon>
        <taxon>Embryophyta</taxon>
        <taxon>Tracheophyta</taxon>
        <taxon>Spermatophyta</taxon>
        <taxon>Magnoliopsida</taxon>
        <taxon>eudicotyledons</taxon>
        <taxon>Gunneridae</taxon>
        <taxon>Pentapetalae</taxon>
        <taxon>asterids</taxon>
        <taxon>lamiids</taxon>
        <taxon>Lamiales</taxon>
        <taxon>Orobanchaceae</taxon>
        <taxon>Orobanchaceae incertae sedis</taxon>
        <taxon>Phtheirospermum</taxon>
    </lineage>
</organism>
<dbReference type="PANTHER" id="PTHR34145:SF68">
    <property type="entry name" value="FBD DOMAIN-CONTAINING PROTEIN"/>
    <property type="match status" value="1"/>
</dbReference>
<dbReference type="InterPro" id="IPR055357">
    <property type="entry name" value="LRR_At1g61320_AtMIF1"/>
</dbReference>
<dbReference type="SUPFAM" id="SSF52047">
    <property type="entry name" value="RNI-like"/>
    <property type="match status" value="1"/>
</dbReference>
<sequence>VNVNGEAVEFLLRKCSLLEHLSVSQSQHLTSLKIIGPFPSLKCLEIRLCHKLNLIEVRDANLVQLKYRGSRIEFLLENVPMLVEMFIGGNVTHDLSDVVSMLSSYLPQLEIFRISRTDNITWEESEIFYSNVKMSNLKQLLVFVYVDGNDSLLWVTNLIRASPCLERFVLEVVRDEPKFVNRKLKKIVTPYIHLKEVKFVGYLGIKTDFELVMHFLENAAASLEKLVVDLTEPCMSTYESVWRYNCPFTDEIVEDESKARARAKKQFKNITVPPRIDFHIL</sequence>
<dbReference type="InterPro" id="IPR053772">
    <property type="entry name" value="At1g61320/At1g61330-like"/>
</dbReference>
<gene>
    <name evidence="2" type="ORF">PHJA_002708900</name>
</gene>
<evidence type="ECO:0000313" key="2">
    <source>
        <dbReference type="EMBL" id="GFQ05648.1"/>
    </source>
</evidence>
<dbReference type="AlphaFoldDB" id="A0A830CYT9"/>